<keyword evidence="2" id="KW-1133">Transmembrane helix</keyword>
<accession>A0A2S4UFL5</accession>
<dbReference type="VEuPathDB" id="FungiDB:PSHT_14716"/>
<dbReference type="Proteomes" id="UP000239156">
    <property type="component" value="Unassembled WGS sequence"/>
</dbReference>
<evidence type="ECO:0000313" key="3">
    <source>
        <dbReference type="EMBL" id="POV96047.1"/>
    </source>
</evidence>
<dbReference type="VEuPathDB" id="FungiDB:PSTT_15888"/>
<evidence type="ECO:0000313" key="4">
    <source>
        <dbReference type="Proteomes" id="UP000239156"/>
    </source>
</evidence>
<dbReference type="EMBL" id="PKSL01000314">
    <property type="protein sequence ID" value="POV96047.1"/>
    <property type="molecule type" value="Genomic_DNA"/>
</dbReference>
<sequence>TGGRSMHQGSQTWEWLAWEGLAFLPPASETSSAIPPARTTSASGWRTALVRALTTTASTLFHSINKDQIIPFLSNHSQQANTDTMLIPIFISATVICIAGMMICIVYSKNMILAHDNSMLGEDKIRLEKENENNKSRLEKENENNEIKENENNKSRLEKENQDNKIRWEKENSKLDTELKEVKAKHGQIISPDYKIIIKLVLQGLKLDCDVSSIHRYTL</sequence>
<protein>
    <submittedName>
        <fullName evidence="3">Uncharacterized protein</fullName>
    </submittedName>
</protein>
<gene>
    <name evidence="3" type="ORF">PSTT_15888</name>
</gene>
<dbReference type="AlphaFoldDB" id="A0A2S4UFL5"/>
<feature type="region of interest" description="Disordered" evidence="1">
    <location>
        <begin position="133"/>
        <end position="165"/>
    </location>
</feature>
<reference evidence="3" key="1">
    <citation type="submission" date="2017-12" db="EMBL/GenBank/DDBJ databases">
        <title>Gene loss provides genomic basis for host adaptation in cereal stripe rust fungi.</title>
        <authorList>
            <person name="Xia C."/>
        </authorList>
    </citation>
    <scope>NUCLEOTIDE SEQUENCE [LARGE SCALE GENOMIC DNA]</scope>
    <source>
        <strain evidence="3">93-210</strain>
    </source>
</reference>
<keyword evidence="2" id="KW-0472">Membrane</keyword>
<keyword evidence="4" id="KW-1185">Reference proteome</keyword>
<feature type="non-terminal residue" evidence="3">
    <location>
        <position position="1"/>
    </location>
</feature>
<evidence type="ECO:0000256" key="1">
    <source>
        <dbReference type="SAM" id="MobiDB-lite"/>
    </source>
</evidence>
<name>A0A2S4UFL5_9BASI</name>
<organism evidence="3 4">
    <name type="scientific">Puccinia striiformis</name>
    <dbReference type="NCBI Taxonomy" id="27350"/>
    <lineage>
        <taxon>Eukaryota</taxon>
        <taxon>Fungi</taxon>
        <taxon>Dikarya</taxon>
        <taxon>Basidiomycota</taxon>
        <taxon>Pucciniomycotina</taxon>
        <taxon>Pucciniomycetes</taxon>
        <taxon>Pucciniales</taxon>
        <taxon>Pucciniaceae</taxon>
        <taxon>Puccinia</taxon>
    </lineage>
</organism>
<keyword evidence="2" id="KW-0812">Transmembrane</keyword>
<comment type="caution">
    <text evidence="3">The sequence shown here is derived from an EMBL/GenBank/DDBJ whole genome shotgun (WGS) entry which is preliminary data.</text>
</comment>
<proteinExistence type="predicted"/>
<evidence type="ECO:0000256" key="2">
    <source>
        <dbReference type="SAM" id="Phobius"/>
    </source>
</evidence>
<feature type="transmembrane region" description="Helical" evidence="2">
    <location>
        <begin position="85"/>
        <end position="107"/>
    </location>
</feature>